<evidence type="ECO:0000259" key="7">
    <source>
        <dbReference type="Pfam" id="PF01103"/>
    </source>
</evidence>
<accession>A0A848J412</accession>
<keyword evidence="4" id="KW-0472">Membrane</keyword>
<keyword evidence="9" id="KW-1185">Reference proteome</keyword>
<keyword evidence="5" id="KW-0998">Cell outer membrane</keyword>
<evidence type="ECO:0000313" key="8">
    <source>
        <dbReference type="EMBL" id="NMM50456.1"/>
    </source>
</evidence>
<dbReference type="Gene3D" id="2.40.160.50">
    <property type="entry name" value="membrane protein fhac: a member of the omp85/tpsb transporter family"/>
    <property type="match status" value="1"/>
</dbReference>
<feature type="coiled-coil region" evidence="6">
    <location>
        <begin position="81"/>
        <end position="128"/>
    </location>
</feature>
<evidence type="ECO:0000256" key="6">
    <source>
        <dbReference type="SAM" id="Coils"/>
    </source>
</evidence>
<dbReference type="PANTHER" id="PTHR12815:SF47">
    <property type="entry name" value="TRANSLOCATION AND ASSEMBLY MODULE SUBUNIT TAMA"/>
    <property type="match status" value="1"/>
</dbReference>
<organism evidence="8 9">
    <name type="scientific">Marinigracilibium pacificum</name>
    <dbReference type="NCBI Taxonomy" id="2729599"/>
    <lineage>
        <taxon>Bacteria</taxon>
        <taxon>Pseudomonadati</taxon>
        <taxon>Bacteroidota</taxon>
        <taxon>Cytophagia</taxon>
        <taxon>Cytophagales</taxon>
        <taxon>Flammeovirgaceae</taxon>
        <taxon>Marinigracilibium</taxon>
    </lineage>
</organism>
<evidence type="ECO:0000256" key="3">
    <source>
        <dbReference type="ARBA" id="ARBA00022729"/>
    </source>
</evidence>
<dbReference type="InterPro" id="IPR000184">
    <property type="entry name" value="Bac_surfAg_D15"/>
</dbReference>
<evidence type="ECO:0000256" key="1">
    <source>
        <dbReference type="ARBA" id="ARBA00004370"/>
    </source>
</evidence>
<evidence type="ECO:0000256" key="2">
    <source>
        <dbReference type="ARBA" id="ARBA00022692"/>
    </source>
</evidence>
<dbReference type="InterPro" id="IPR039910">
    <property type="entry name" value="D15-like"/>
</dbReference>
<dbReference type="PROSITE" id="PS51257">
    <property type="entry name" value="PROKAR_LIPOPROTEIN"/>
    <property type="match status" value="1"/>
</dbReference>
<dbReference type="PANTHER" id="PTHR12815">
    <property type="entry name" value="SORTING AND ASSEMBLY MACHINERY SAMM50 PROTEIN FAMILY MEMBER"/>
    <property type="match status" value="1"/>
</dbReference>
<keyword evidence="3" id="KW-0732">Signal</keyword>
<comment type="subcellular location">
    <subcellularLocation>
        <location evidence="1">Membrane</location>
    </subcellularLocation>
</comment>
<dbReference type="Pfam" id="PF01103">
    <property type="entry name" value="Omp85"/>
    <property type="match status" value="1"/>
</dbReference>
<name>A0A848J412_9BACT</name>
<dbReference type="GO" id="GO:0019867">
    <property type="term" value="C:outer membrane"/>
    <property type="evidence" value="ECO:0007669"/>
    <property type="project" value="InterPro"/>
</dbReference>
<sequence>MNRLLLIILPLITLLLSGCLGTRYLEDNEKLLVKNKIKGDVNIPNSDLEPVIIQKPNKKLPIVPFAIYVWFYETGERYYDVEEIRNDRQELINKFDRKITQAEKEKRKNKLQNKKRKKVAKIDKKLEEGNLLMRWGEPLSIFDSTLANSSAKAIEQLLINKGYFKAEVKYSVDTTSNSKKVVATYNLEPGEQYMIRNIEYDIQDSTLSEMLKNQNEITRIKTGIPYDQSILIEKRNSIDSYLKNHGYFNFNREYVRATVRKFDSLKVVDIKVNILNPEGKSSHSLYKIDSVTMVTDSDVKDVEGTRQNIYYRGISYKYFEKTYSQKVLTSRIFVKPDQLYSRENIFDTQRQLGTLDMFRTINITYDTTGGNIDVFIAVTPLKKFQMANEFGLGINISQGVPGPFYNLTLKNRNTFGGLEILQLNARIGFERVATENERIDLDFYNNNEYGANLSLTFPQFLLPLGEDRKTRMGKLNPTTKVLTGYNFVSTPEYQRENVNSYISYQWFKNQKNYYNLTPLEVYLIDSEIKDALFLERLKELEAQGNSLIRSFDPSFVSATYFTFTKNINQYGQGSDNNSAYFRILLEHGGLIPEFNSRLTFFKYDKLSFDFRRLRVFDERTQLAYKIKAGVAVPYGSGNDILAPLPYEKYFFTGGSNSIRAWRSKRLGPGDYQPLFFVNDSDSLVYDDRFEQPGEILLEASIEFRQNLAGFIDIAFFIDAGNVWRLKDVNLNPEGGANTSNGKFEFRNFYKEIAVGSGAGLRLDFSYIVVRFDVGVKIHDPGRAQGKRFIWDPGFNDYPYNTRAADPYVLNIGVGYPF</sequence>
<keyword evidence="6" id="KW-0175">Coiled coil</keyword>
<protein>
    <submittedName>
        <fullName evidence="8">BamA/TamA family outer membrane protein</fullName>
    </submittedName>
</protein>
<reference evidence="8 9" key="1">
    <citation type="submission" date="2020-04" db="EMBL/GenBank/DDBJ databases">
        <title>Flammeovirgaceae bacterium KN852 isolated from deep sea.</title>
        <authorList>
            <person name="Zhang D.-C."/>
        </authorList>
    </citation>
    <scope>NUCLEOTIDE SEQUENCE [LARGE SCALE GENOMIC DNA]</scope>
    <source>
        <strain evidence="8 9">KN852</strain>
    </source>
</reference>
<comment type="caution">
    <text evidence="8">The sequence shown here is derived from an EMBL/GenBank/DDBJ whole genome shotgun (WGS) entry which is preliminary data.</text>
</comment>
<feature type="domain" description="Bacterial surface antigen (D15)" evidence="7">
    <location>
        <begin position="423"/>
        <end position="789"/>
    </location>
</feature>
<proteinExistence type="predicted"/>
<evidence type="ECO:0000313" key="9">
    <source>
        <dbReference type="Proteomes" id="UP000559010"/>
    </source>
</evidence>
<dbReference type="Proteomes" id="UP000559010">
    <property type="component" value="Unassembled WGS sequence"/>
</dbReference>
<evidence type="ECO:0000256" key="4">
    <source>
        <dbReference type="ARBA" id="ARBA00023136"/>
    </source>
</evidence>
<dbReference type="Gene3D" id="3.10.20.310">
    <property type="entry name" value="membrane protein fhac"/>
    <property type="match status" value="3"/>
</dbReference>
<evidence type="ECO:0000256" key="5">
    <source>
        <dbReference type="ARBA" id="ARBA00023237"/>
    </source>
</evidence>
<dbReference type="RefSeq" id="WP_169684823.1">
    <property type="nucleotide sequence ID" value="NZ_JABBNU010000013.1"/>
</dbReference>
<gene>
    <name evidence="8" type="ORF">HH304_18750</name>
</gene>
<dbReference type="EMBL" id="JABBNU010000013">
    <property type="protein sequence ID" value="NMM50456.1"/>
    <property type="molecule type" value="Genomic_DNA"/>
</dbReference>
<keyword evidence="2" id="KW-0812">Transmembrane</keyword>
<dbReference type="AlphaFoldDB" id="A0A848J412"/>